<reference evidence="3 4" key="1">
    <citation type="journal article" date="2024" name="bioRxiv">
        <title>A reference genome for Trichogramma kaykai: A tiny desert-dwelling parasitoid wasp with competing sex-ratio distorters.</title>
        <authorList>
            <person name="Culotta J."/>
            <person name="Lindsey A.R."/>
        </authorList>
    </citation>
    <scope>NUCLEOTIDE SEQUENCE [LARGE SCALE GENOMIC DNA]</scope>
    <source>
        <strain evidence="3 4">KSX58</strain>
    </source>
</reference>
<dbReference type="PANTHER" id="PTHR28678:SF1">
    <property type="entry name" value="CODANIN-1"/>
    <property type="match status" value="1"/>
</dbReference>
<feature type="region of interest" description="Disordered" evidence="1">
    <location>
        <begin position="242"/>
        <end position="290"/>
    </location>
</feature>
<dbReference type="Proteomes" id="UP001627154">
    <property type="component" value="Unassembled WGS sequence"/>
</dbReference>
<organism evidence="3 4">
    <name type="scientific">Trichogramma kaykai</name>
    <dbReference type="NCBI Taxonomy" id="54128"/>
    <lineage>
        <taxon>Eukaryota</taxon>
        <taxon>Metazoa</taxon>
        <taxon>Ecdysozoa</taxon>
        <taxon>Arthropoda</taxon>
        <taxon>Hexapoda</taxon>
        <taxon>Insecta</taxon>
        <taxon>Pterygota</taxon>
        <taxon>Neoptera</taxon>
        <taxon>Endopterygota</taxon>
        <taxon>Hymenoptera</taxon>
        <taxon>Apocrita</taxon>
        <taxon>Proctotrupomorpha</taxon>
        <taxon>Chalcidoidea</taxon>
        <taxon>Trichogrammatidae</taxon>
        <taxon>Trichogramma</taxon>
    </lineage>
</organism>
<dbReference type="PANTHER" id="PTHR28678">
    <property type="entry name" value="CODANIN-1"/>
    <property type="match status" value="1"/>
</dbReference>
<dbReference type="EMBL" id="JBJJXI010000123">
    <property type="protein sequence ID" value="KAL3389172.1"/>
    <property type="molecule type" value="Genomic_DNA"/>
</dbReference>
<comment type="caution">
    <text evidence="3">The sequence shown here is derived from an EMBL/GenBank/DDBJ whole genome shotgun (WGS) entry which is preliminary data.</text>
</comment>
<evidence type="ECO:0000256" key="1">
    <source>
        <dbReference type="SAM" id="MobiDB-lite"/>
    </source>
</evidence>
<evidence type="ECO:0000313" key="3">
    <source>
        <dbReference type="EMBL" id="KAL3389172.1"/>
    </source>
</evidence>
<feature type="compositionally biased region" description="Low complexity" evidence="1">
    <location>
        <begin position="244"/>
        <end position="256"/>
    </location>
</feature>
<dbReference type="InterPro" id="IPR028171">
    <property type="entry name" value="Codanin-1_C"/>
</dbReference>
<accession>A0ABD2W9P6</accession>
<sequence>MAQELLTNILTFKILPADILKWLSSDDSDVDHSLEFNKYCQKDEFINYFLNYLQKQFTSILCNTNVHTKVLKKQVSKSDKEESCLSFENFSEMNTDYKYHNENSQTITKEENLSQEIQSEKFQNIANSRCLNKSPQTSTPNILKNNSVKKRIQPVKCSNSLKNVIDPAFKNSIEYEQIDKSIERKLHFDSPLHPARHSNQFLQSPMSALYNNSISSLSPINMSPNVYNKSYSDGSCQLSKASEKSLNNLSRNSKNSPRQNFNLSDFVVSDRGSNKKNKKKLNKSKNESQNTINQLASDLLSVQAEQNLKKKKVNPTRLESTDEKANKESPIFGIVSRPNIKNPQFLDVPTVEKCTDNESFKIERRLVKLERQKKLDEIASDASDVIVEENQSVLETLQNIHSKITNASVITVNKTLVENKHILNILAELYSGFLDFNLIINPMSELYLMMQLITANYTANVKQSGSNISTVYDVKETKSLDSDNRNTKKNNSSFSRKCLQFEKCLSQSKNEFISFPEGIKSVESSGEKLESLNLDGLVTSLNNLNVQLDTKINDSSLNESSISHIQIIDTIDSDIKLFLDNPHNCVHFAIQVLHYQKPFLNSLDRVTLKLLYENKLISNFNPELHLFFKKIYNERVFESKQTKSSSFTCTADSNVCFQLETDNREKFPSTLAFQDFKKQRDLFYEILKIWEQNHLSPNWSFQLALKYKIKTLLSMHVDVANLTHFTRLFKSQMLISCIQSEQQADSLDYETLNFLKDIKDMNQDKLSQLQKKLVTPLSQNGPVPLPSFPGAQEFFKNFILCASKPIFYMYLENILTHDIMELNDSNFTRSDIEELETAVDGTTKQNFLLCVATLRLLSKFLGYLHALPYNSKTAMVEDIMNTQISLRSKCLPRIGLQECLEYALVHGKLSLTVPWIVEYLAMMDPITIRLPYFKKVLETLYCIYRTTNQCSIAKNEDFMSHKTAILIKLVIGWLFELPTFPKELYCSWQFKYNNAILKAVHEKIQSSESNYNLVQDNDSIFSMKCSIFLDRLQLIDERILYLCCPFLKEFKILLTPGNSNVASLTSFRHVTPVSSKLQKKTEKFDVENLQVRLEEAFFHSQPASTQKTIEYVSERVASSCVKYIYNKLLPFERHKNNIVLKIIIEKNLDGSKLNSEIVKKILLEEKHLLFEQASSAVESLKKQISEVIPQMCKKKITQSIESLLPDDCVESIREIAAKIGTRISMERIDQWTQSYLINGSVFIKDMEATLEKILTSNETSLDKIVQLNAAGENERKVHNQKDIGPAFIIDELREVILNILETRGLNLSMQVISTLCDQIYESLIEQADVTSSMKMIIQMLSVDLVLFLISYRNDLLSNEVQEKLFKIWKIHEFSHPEAPLNRLFSLRNIKLIALARDTNTWLYFGKMLNALLRNNMITINTLSEQAVALLRMEWPIDVMKNLSKCIMEAIQNYRVCHEETEKIKKMLEWLAGAYNDMDKDGFN</sequence>
<feature type="domain" description="Codanin-1 C-terminal" evidence="2">
    <location>
        <begin position="1030"/>
        <end position="1136"/>
    </location>
</feature>
<dbReference type="Pfam" id="PF15296">
    <property type="entry name" value="Codanin-1_C"/>
    <property type="match status" value="1"/>
</dbReference>
<proteinExistence type="predicted"/>
<evidence type="ECO:0000259" key="2">
    <source>
        <dbReference type="Pfam" id="PF15296"/>
    </source>
</evidence>
<dbReference type="InterPro" id="IPR040031">
    <property type="entry name" value="Codanin-1"/>
</dbReference>
<protein>
    <recommendedName>
        <fullName evidence="2">Codanin-1 C-terminal domain-containing protein</fullName>
    </recommendedName>
</protein>
<evidence type="ECO:0000313" key="4">
    <source>
        <dbReference type="Proteomes" id="UP001627154"/>
    </source>
</evidence>
<keyword evidence="4" id="KW-1185">Reference proteome</keyword>
<feature type="compositionally biased region" description="Basic residues" evidence="1">
    <location>
        <begin position="274"/>
        <end position="283"/>
    </location>
</feature>
<gene>
    <name evidence="3" type="ORF">TKK_015436</name>
</gene>
<name>A0ABD2W9P6_9HYME</name>